<dbReference type="GeneID" id="54463104"/>
<reference evidence="1 3" key="1">
    <citation type="journal article" date="2020" name="Stud. Mycol.">
        <title>101 Dothideomycetes genomes: a test case for predicting lifestyles and emergence of pathogens.</title>
        <authorList>
            <person name="Haridas S."/>
            <person name="Albert R."/>
            <person name="Binder M."/>
            <person name="Bloem J."/>
            <person name="Labutti K."/>
            <person name="Salamov A."/>
            <person name="Andreopoulos B."/>
            <person name="Baker S."/>
            <person name="Barry K."/>
            <person name="Bills G."/>
            <person name="Bluhm B."/>
            <person name="Cannon C."/>
            <person name="Castanera R."/>
            <person name="Culley D."/>
            <person name="Daum C."/>
            <person name="Ezra D."/>
            <person name="Gonzalez J."/>
            <person name="Henrissat B."/>
            <person name="Kuo A."/>
            <person name="Liang C."/>
            <person name="Lipzen A."/>
            <person name="Lutzoni F."/>
            <person name="Magnuson J."/>
            <person name="Mondo S."/>
            <person name="Nolan M."/>
            <person name="Ohm R."/>
            <person name="Pangilinan J."/>
            <person name="Park H.-J."/>
            <person name="Ramirez L."/>
            <person name="Alfaro M."/>
            <person name="Sun H."/>
            <person name="Tritt A."/>
            <person name="Yoshinaga Y."/>
            <person name="Zwiers L.-H."/>
            <person name="Turgeon B."/>
            <person name="Goodwin S."/>
            <person name="Spatafora J."/>
            <person name="Crous P."/>
            <person name="Grigoriev I."/>
        </authorList>
    </citation>
    <scope>NUCLEOTIDE SEQUENCE</scope>
    <source>
        <strain evidence="1 3">CBS 304.34</strain>
    </source>
</reference>
<reference evidence="3" key="2">
    <citation type="submission" date="2020-04" db="EMBL/GenBank/DDBJ databases">
        <authorList>
            <consortium name="NCBI Genome Project"/>
        </authorList>
    </citation>
    <scope>NUCLEOTIDE SEQUENCE</scope>
    <source>
        <strain evidence="3">CBS 304.34</strain>
    </source>
</reference>
<gene>
    <name evidence="1 3" type="ORF">BDZ99DRAFT_479080</name>
</gene>
<sequence>MQSCACVVTALCTLQTEVAVSDFSQTCFYQTSKHVTNTNLHSLFSLFLFSTQLQTSPPKTDTSPPQQTRLPHPKISLTPSLIPSTVVSTALPSSTQTCPQSIPAIPEPRPTCTLSNEANAANATSAYDDLDVCYFGQPIVECSGNCAAYCFAQEQMVRHLTDCVGRRGNTRGIFCSGKMSAMGNESTENQGGPSTGVGYRRWWFMGGSRRGRWCCY</sequence>
<reference evidence="3" key="3">
    <citation type="submission" date="2025-04" db="UniProtKB">
        <authorList>
            <consortium name="RefSeq"/>
        </authorList>
    </citation>
    <scope>IDENTIFICATION</scope>
    <source>
        <strain evidence="3">CBS 304.34</strain>
    </source>
</reference>
<dbReference type="RefSeq" id="XP_033573630.1">
    <property type="nucleotide sequence ID" value="XM_033722211.1"/>
</dbReference>
<proteinExistence type="predicted"/>
<dbReference type="EMBL" id="MU003706">
    <property type="protein sequence ID" value="KAF2806666.1"/>
    <property type="molecule type" value="Genomic_DNA"/>
</dbReference>
<protein>
    <submittedName>
        <fullName evidence="1 3">Uncharacterized protein</fullName>
    </submittedName>
</protein>
<dbReference type="OrthoDB" id="3520229at2759"/>
<accession>A0A6A6YCV9</accession>
<name>A0A6A6YCV9_9PEZI</name>
<evidence type="ECO:0000313" key="2">
    <source>
        <dbReference type="Proteomes" id="UP000504636"/>
    </source>
</evidence>
<keyword evidence="2" id="KW-1185">Reference proteome</keyword>
<dbReference type="AlphaFoldDB" id="A0A6A6YCV9"/>
<evidence type="ECO:0000313" key="3">
    <source>
        <dbReference type="RefSeq" id="XP_033573630.1"/>
    </source>
</evidence>
<evidence type="ECO:0000313" key="1">
    <source>
        <dbReference type="EMBL" id="KAF2806666.1"/>
    </source>
</evidence>
<dbReference type="Proteomes" id="UP000504636">
    <property type="component" value="Unplaced"/>
</dbReference>
<organism evidence="1">
    <name type="scientific">Mytilinidion resinicola</name>
    <dbReference type="NCBI Taxonomy" id="574789"/>
    <lineage>
        <taxon>Eukaryota</taxon>
        <taxon>Fungi</taxon>
        <taxon>Dikarya</taxon>
        <taxon>Ascomycota</taxon>
        <taxon>Pezizomycotina</taxon>
        <taxon>Dothideomycetes</taxon>
        <taxon>Pleosporomycetidae</taxon>
        <taxon>Mytilinidiales</taxon>
        <taxon>Mytilinidiaceae</taxon>
        <taxon>Mytilinidion</taxon>
    </lineage>
</organism>